<protein>
    <submittedName>
        <fullName evidence="3">Uncharacterized protein</fullName>
    </submittedName>
</protein>
<gene>
    <name evidence="3" type="ORF">PF001_g11956</name>
    <name evidence="2" type="ORF">PF004_g11654</name>
    <name evidence="1" type="ORF">PF009_g16179</name>
</gene>
<dbReference type="Proteomes" id="UP000476176">
    <property type="component" value="Unassembled WGS sequence"/>
</dbReference>
<comment type="caution">
    <text evidence="3">The sequence shown here is derived from an EMBL/GenBank/DDBJ whole genome shotgun (WGS) entry which is preliminary data.</text>
</comment>
<dbReference type="EMBL" id="QXGE01000652">
    <property type="protein sequence ID" value="KAE9306756.1"/>
    <property type="molecule type" value="Genomic_DNA"/>
</dbReference>
<dbReference type="AlphaFoldDB" id="A0A6A4DE19"/>
<dbReference type="Proteomes" id="UP000437068">
    <property type="component" value="Unassembled WGS sequence"/>
</dbReference>
<evidence type="ECO:0000313" key="6">
    <source>
        <dbReference type="Proteomes" id="UP000476176"/>
    </source>
</evidence>
<organism evidence="3 5">
    <name type="scientific">Phytophthora fragariae</name>
    <dbReference type="NCBI Taxonomy" id="53985"/>
    <lineage>
        <taxon>Eukaryota</taxon>
        <taxon>Sar</taxon>
        <taxon>Stramenopiles</taxon>
        <taxon>Oomycota</taxon>
        <taxon>Peronosporomycetes</taxon>
        <taxon>Peronosporales</taxon>
        <taxon>Peronosporaceae</taxon>
        <taxon>Phytophthora</taxon>
    </lineage>
</organism>
<reference evidence="4 5" key="1">
    <citation type="submission" date="2018-08" db="EMBL/GenBank/DDBJ databases">
        <title>Genomic investigation of the strawberry pathogen Phytophthora fragariae indicates pathogenicity is determined by transcriptional variation in three key races.</title>
        <authorList>
            <person name="Adams T.M."/>
            <person name="Armitage A.D."/>
            <person name="Sobczyk M.K."/>
            <person name="Bates H.J."/>
            <person name="Dunwell J.M."/>
            <person name="Nellist C.F."/>
            <person name="Harrison R.J."/>
        </authorList>
    </citation>
    <scope>NUCLEOTIDE SEQUENCE [LARGE SCALE GENOMIC DNA]</scope>
    <source>
        <strain evidence="3 5">A4</strain>
        <strain evidence="2 6">BC-23</strain>
        <strain evidence="1 4">NOV-9</strain>
    </source>
</reference>
<dbReference type="EMBL" id="QXGC01000645">
    <property type="protein sequence ID" value="KAE9226388.1"/>
    <property type="molecule type" value="Genomic_DNA"/>
</dbReference>
<evidence type="ECO:0000313" key="1">
    <source>
        <dbReference type="EMBL" id="KAE8933820.1"/>
    </source>
</evidence>
<evidence type="ECO:0000313" key="5">
    <source>
        <dbReference type="Proteomes" id="UP000437068"/>
    </source>
</evidence>
<evidence type="ECO:0000313" key="4">
    <source>
        <dbReference type="Proteomes" id="UP000429523"/>
    </source>
</evidence>
<dbReference type="Proteomes" id="UP000429523">
    <property type="component" value="Unassembled WGS sequence"/>
</dbReference>
<proteinExistence type="predicted"/>
<accession>A0A6A4DE19</accession>
<evidence type="ECO:0000313" key="2">
    <source>
        <dbReference type="EMBL" id="KAE9226388.1"/>
    </source>
</evidence>
<dbReference type="EMBL" id="QXGF01000972">
    <property type="protein sequence ID" value="KAE8933820.1"/>
    <property type="molecule type" value="Genomic_DNA"/>
</dbReference>
<name>A0A6A4DE19_9STRA</name>
<evidence type="ECO:0000313" key="3">
    <source>
        <dbReference type="EMBL" id="KAE9306756.1"/>
    </source>
</evidence>
<sequence>MLPYRSSASSRLTNLLSFCATISSSSLSWSVSPTGASSSSLPKSSAPFCITTAWFVMS</sequence>